<sequence>MRLWDHSSAPSKIESKDKKGQKQSNTPKEISKTSKYRSNDDFNLIQLDIPGAEIASSKEKGKRSYSTGLDLSQVEDNVIASAFETLEKECSTEKTENQELEQIIGKDFPNQKDFSQIDESKVKMR</sequence>
<gene>
    <name evidence="2" type="ORF">M9Y10_045816</name>
</gene>
<dbReference type="Proteomes" id="UP001470230">
    <property type="component" value="Unassembled WGS sequence"/>
</dbReference>
<comment type="caution">
    <text evidence="2">The sequence shown here is derived from an EMBL/GenBank/DDBJ whole genome shotgun (WGS) entry which is preliminary data.</text>
</comment>
<protein>
    <submittedName>
        <fullName evidence="2">Uncharacterized protein</fullName>
    </submittedName>
</protein>
<accession>A0ABR2JX24</accession>
<evidence type="ECO:0000313" key="2">
    <source>
        <dbReference type="EMBL" id="KAK8883168.1"/>
    </source>
</evidence>
<evidence type="ECO:0000256" key="1">
    <source>
        <dbReference type="SAM" id="MobiDB-lite"/>
    </source>
</evidence>
<keyword evidence="3" id="KW-1185">Reference proteome</keyword>
<feature type="region of interest" description="Disordered" evidence="1">
    <location>
        <begin position="105"/>
        <end position="125"/>
    </location>
</feature>
<reference evidence="2 3" key="1">
    <citation type="submission" date="2024-04" db="EMBL/GenBank/DDBJ databases">
        <title>Tritrichomonas musculus Genome.</title>
        <authorList>
            <person name="Alves-Ferreira E."/>
            <person name="Grigg M."/>
            <person name="Lorenzi H."/>
            <person name="Galac M."/>
        </authorList>
    </citation>
    <scope>NUCLEOTIDE SEQUENCE [LARGE SCALE GENOMIC DNA]</scope>
    <source>
        <strain evidence="2 3">EAF2021</strain>
    </source>
</reference>
<organism evidence="2 3">
    <name type="scientific">Tritrichomonas musculus</name>
    <dbReference type="NCBI Taxonomy" id="1915356"/>
    <lineage>
        <taxon>Eukaryota</taxon>
        <taxon>Metamonada</taxon>
        <taxon>Parabasalia</taxon>
        <taxon>Tritrichomonadida</taxon>
        <taxon>Tritrichomonadidae</taxon>
        <taxon>Tritrichomonas</taxon>
    </lineage>
</organism>
<name>A0ABR2JX24_9EUKA</name>
<dbReference type="EMBL" id="JAPFFF010000009">
    <property type="protein sequence ID" value="KAK8883168.1"/>
    <property type="molecule type" value="Genomic_DNA"/>
</dbReference>
<proteinExistence type="predicted"/>
<evidence type="ECO:0000313" key="3">
    <source>
        <dbReference type="Proteomes" id="UP001470230"/>
    </source>
</evidence>
<feature type="region of interest" description="Disordered" evidence="1">
    <location>
        <begin position="1"/>
        <end position="37"/>
    </location>
</feature>